<dbReference type="InterPro" id="IPR029063">
    <property type="entry name" value="SAM-dependent_MTases_sf"/>
</dbReference>
<keyword evidence="1" id="KW-0489">Methyltransferase</keyword>
<dbReference type="PANTHER" id="PTHR43464">
    <property type="entry name" value="METHYLTRANSFERASE"/>
    <property type="match status" value="1"/>
</dbReference>
<gene>
    <name evidence="1" type="ORF">FSW04_03060</name>
</gene>
<dbReference type="EMBL" id="CP042430">
    <property type="protein sequence ID" value="QEC46660.1"/>
    <property type="molecule type" value="Genomic_DNA"/>
</dbReference>
<keyword evidence="2" id="KW-1185">Reference proteome</keyword>
<dbReference type="CDD" id="cd02440">
    <property type="entry name" value="AdoMet_MTases"/>
    <property type="match status" value="1"/>
</dbReference>
<proteinExistence type="predicted"/>
<dbReference type="GO" id="GO:0008168">
    <property type="term" value="F:methyltransferase activity"/>
    <property type="evidence" value="ECO:0007669"/>
    <property type="project" value="UniProtKB-KW"/>
</dbReference>
<dbReference type="GO" id="GO:0032259">
    <property type="term" value="P:methylation"/>
    <property type="evidence" value="ECO:0007669"/>
    <property type="project" value="UniProtKB-KW"/>
</dbReference>
<dbReference type="KEGG" id="bsol:FSW04_03060"/>
<dbReference type="Proteomes" id="UP000321805">
    <property type="component" value="Chromosome"/>
</dbReference>
<dbReference type="Gene3D" id="3.40.50.150">
    <property type="entry name" value="Vaccinia Virus protein VP39"/>
    <property type="match status" value="1"/>
</dbReference>
<dbReference type="OrthoDB" id="7062303at2"/>
<evidence type="ECO:0000313" key="1">
    <source>
        <dbReference type="EMBL" id="QEC46660.1"/>
    </source>
</evidence>
<keyword evidence="1" id="KW-0808">Transferase</keyword>
<evidence type="ECO:0000313" key="2">
    <source>
        <dbReference type="Proteomes" id="UP000321805"/>
    </source>
</evidence>
<sequence length="261" mass="29437">MALKTDASHAESHRYYEEFSFAVGMRDWLQPNLRHEQLRLLIEDVVTGRGLSLLDVGCGAGVMTSFLTRFGQVTGIDFSAKAIDAARRIVSDVNFHAGTVDVLPPEARFDVITLFDVLEHIRAEDRPGLLGDLRGRLTEDGVLFISTPHPRFTGARRAACDETLQIVDEEVELHDVLREARDVGLGLTRYQVYDVFAGSPEYQMMVFTPDRVVGGPPSKVDPRLRYPGRRRWRIANAARTVRHNPRVARWFLTGRPPTIRS</sequence>
<dbReference type="PANTHER" id="PTHR43464:SF83">
    <property type="entry name" value="MALONYL-[ACYL-CARRIER PROTEIN] O-METHYLTRANSFERASE"/>
    <property type="match status" value="1"/>
</dbReference>
<protein>
    <submittedName>
        <fullName evidence="1">Class I SAM-dependent methyltransferase</fullName>
    </submittedName>
</protein>
<name>A0A5B8U142_9ACTN</name>
<reference evidence="1 2" key="1">
    <citation type="journal article" date="2018" name="J. Microbiol.">
        <title>Baekduia soli gen. nov., sp. nov., a novel bacterium isolated from the soil of Baekdu Mountain and proposal of a novel family name, Baekduiaceae fam. nov.</title>
        <authorList>
            <person name="An D.S."/>
            <person name="Siddiqi M.Z."/>
            <person name="Kim K.H."/>
            <person name="Yu H.S."/>
            <person name="Im W.T."/>
        </authorList>
    </citation>
    <scope>NUCLEOTIDE SEQUENCE [LARGE SCALE GENOMIC DNA]</scope>
    <source>
        <strain evidence="1 2">BR7-21</strain>
    </source>
</reference>
<accession>A0A5B8U142</accession>
<organism evidence="1 2">
    <name type="scientific">Baekduia soli</name>
    <dbReference type="NCBI Taxonomy" id="496014"/>
    <lineage>
        <taxon>Bacteria</taxon>
        <taxon>Bacillati</taxon>
        <taxon>Actinomycetota</taxon>
        <taxon>Thermoleophilia</taxon>
        <taxon>Solirubrobacterales</taxon>
        <taxon>Baekduiaceae</taxon>
        <taxon>Baekduia</taxon>
    </lineage>
</organism>
<dbReference type="SUPFAM" id="SSF53335">
    <property type="entry name" value="S-adenosyl-L-methionine-dependent methyltransferases"/>
    <property type="match status" value="1"/>
</dbReference>
<dbReference type="RefSeq" id="WP_146916128.1">
    <property type="nucleotide sequence ID" value="NZ_CP042430.1"/>
</dbReference>
<dbReference type="AlphaFoldDB" id="A0A5B8U142"/>
<dbReference type="Pfam" id="PF13489">
    <property type="entry name" value="Methyltransf_23"/>
    <property type="match status" value="1"/>
</dbReference>